<keyword evidence="11" id="KW-1185">Reference proteome</keyword>
<name>A0A1G4G7N5_9BACT</name>
<dbReference type="SUPFAM" id="SSF56436">
    <property type="entry name" value="C-type lectin-like"/>
    <property type="match status" value="1"/>
</dbReference>
<dbReference type="KEGG" id="pmuc:ING2E5A_1732"/>
<dbReference type="Gene3D" id="1.10.3820.10">
    <property type="entry name" value="Di-heme elbow motif domain"/>
    <property type="match status" value="1"/>
</dbReference>
<sequence>MAKSKNIYGDRHRNSRKKIHQRKGFILLLGIVIGITFIGTLYQTSVYFSTNESCMMCHVHPHAEESWKLSVHVNNGSGVMVNCVDCHLPPKDDTWAHYTAKASLGIRDLWGYLTKDSADFDWDKKSELEHAVKYIPNASCVKCHQNLFPQGITDDGITAHMYYDENHEKLDLQCISCHLDVGHYNPNYVHGQMVGIPGMNVSAVVDSSLFYKEPATVTAFEDYTEQIPGTAISFNMKAIPGGTFMMGSTPKEPFHKPDEAPQHEVAVSPFFMAEVETTWDQYWAFYASTMSEGRTPPEVVYENNLKAMGVDAISGPTPPFGYPDQGWGSGDRPAITMTHYAAETFCQWLSHKTGKKYRLPTEAEWEYAARGGTQTPYFFAGNPKDFSDTGFMRKFFPAKTDSISAFVIYSKNSDNRTQEPSMVKPNPFGLKNMLGNVMEYCADKYDEAAYGKRSGTTRDPLVTEGEEWVVRGGNYLSDAADLRVAARSHTRHDDWLKTDPQQPKSIWWYSDIKGIGFRVVCEPDSSLIAK</sequence>
<keyword evidence="2" id="KW-0813">Transport</keyword>
<dbReference type="PANTHER" id="PTHR23150">
    <property type="entry name" value="SULFATASE MODIFYING FACTOR 1, 2"/>
    <property type="match status" value="1"/>
</dbReference>
<evidence type="ECO:0000256" key="1">
    <source>
        <dbReference type="ARBA" id="ARBA00004196"/>
    </source>
</evidence>
<dbReference type="Proteomes" id="UP000178485">
    <property type="component" value="Chromosome i"/>
</dbReference>
<evidence type="ECO:0000259" key="9">
    <source>
        <dbReference type="Pfam" id="PF03781"/>
    </source>
</evidence>
<keyword evidence="7" id="KW-0812">Transmembrane</keyword>
<proteinExistence type="predicted"/>
<dbReference type="InterPro" id="IPR042095">
    <property type="entry name" value="SUMF_sf"/>
</dbReference>
<comment type="subcellular location">
    <subcellularLocation>
        <location evidence="1">Cell envelope</location>
    </subcellularLocation>
</comment>
<dbReference type="InterPro" id="IPR036280">
    <property type="entry name" value="Multihaem_cyt_sf"/>
</dbReference>
<reference evidence="10 11" key="1">
    <citation type="submission" date="2016-08" db="EMBL/GenBank/DDBJ databases">
        <authorList>
            <person name="Seilhamer J.J."/>
        </authorList>
    </citation>
    <scope>NUCLEOTIDE SEQUENCE [LARGE SCALE GENOMIC DNA]</scope>
    <source>
        <strain evidence="10">ING2-E5A</strain>
    </source>
</reference>
<evidence type="ECO:0000256" key="5">
    <source>
        <dbReference type="ARBA" id="ARBA00022982"/>
    </source>
</evidence>
<keyword evidence="7" id="KW-1133">Transmembrane helix</keyword>
<dbReference type="InterPro" id="IPR005532">
    <property type="entry name" value="SUMF_dom"/>
</dbReference>
<dbReference type="Pfam" id="PF03781">
    <property type="entry name" value="FGE-sulfatase"/>
    <property type="match status" value="1"/>
</dbReference>
<dbReference type="Gene3D" id="3.90.1580.10">
    <property type="entry name" value="paralog of FGE (formylglycine-generating enzyme)"/>
    <property type="match status" value="1"/>
</dbReference>
<dbReference type="STRING" id="1642646.ING2E5A_1732"/>
<feature type="domain" description="Sulfatase-modifying factor enzyme-like" evidence="9">
    <location>
        <begin position="238"/>
        <end position="491"/>
    </location>
</feature>
<evidence type="ECO:0000313" key="10">
    <source>
        <dbReference type="EMBL" id="SCM58263.1"/>
    </source>
</evidence>
<keyword evidence="7" id="KW-0472">Membrane</keyword>
<feature type="domain" description="NapC/NirT cytochrome c N-terminal" evidence="8">
    <location>
        <begin position="21"/>
        <end position="187"/>
    </location>
</feature>
<feature type="transmembrane region" description="Helical" evidence="7">
    <location>
        <begin position="25"/>
        <end position="48"/>
    </location>
</feature>
<evidence type="ECO:0000313" key="11">
    <source>
        <dbReference type="Proteomes" id="UP000178485"/>
    </source>
</evidence>
<evidence type="ECO:0000256" key="3">
    <source>
        <dbReference type="ARBA" id="ARBA00022617"/>
    </source>
</evidence>
<keyword evidence="4" id="KW-0479">Metal-binding</keyword>
<gene>
    <name evidence="10" type="ORF">ING2E5A_1732</name>
</gene>
<dbReference type="Pfam" id="PF03264">
    <property type="entry name" value="Cytochrom_NNT"/>
    <property type="match status" value="1"/>
</dbReference>
<keyword evidence="6" id="KW-0408">Iron</keyword>
<evidence type="ECO:0000256" key="2">
    <source>
        <dbReference type="ARBA" id="ARBA00022448"/>
    </source>
</evidence>
<dbReference type="RefSeq" id="WP_071137003.1">
    <property type="nucleotide sequence ID" value="NZ_JAQVII010000003.1"/>
</dbReference>
<evidence type="ECO:0000259" key="8">
    <source>
        <dbReference type="Pfam" id="PF03264"/>
    </source>
</evidence>
<dbReference type="GO" id="GO:0120147">
    <property type="term" value="F:formylglycine-generating oxidase activity"/>
    <property type="evidence" value="ECO:0007669"/>
    <property type="project" value="TreeGrafter"/>
</dbReference>
<dbReference type="SUPFAM" id="SSF48695">
    <property type="entry name" value="Multiheme cytochromes"/>
    <property type="match status" value="1"/>
</dbReference>
<dbReference type="GO" id="GO:0030313">
    <property type="term" value="C:cell envelope"/>
    <property type="evidence" value="ECO:0007669"/>
    <property type="project" value="UniProtKB-SubCell"/>
</dbReference>
<dbReference type="AlphaFoldDB" id="A0A1G4G7N5"/>
<protein>
    <submittedName>
        <fullName evidence="10">Uncharacterized protein</fullName>
    </submittedName>
</protein>
<evidence type="ECO:0000256" key="7">
    <source>
        <dbReference type="SAM" id="Phobius"/>
    </source>
</evidence>
<dbReference type="InterPro" id="IPR005126">
    <property type="entry name" value="NapC/NirT_cyt_c_N"/>
</dbReference>
<dbReference type="InterPro" id="IPR051043">
    <property type="entry name" value="Sulfatase_Mod_Factor_Kinase"/>
</dbReference>
<dbReference type="InterPro" id="IPR038266">
    <property type="entry name" value="NapC/NirT_cytc_sf"/>
</dbReference>
<evidence type="ECO:0000256" key="6">
    <source>
        <dbReference type="ARBA" id="ARBA00023004"/>
    </source>
</evidence>
<dbReference type="EMBL" id="LT608328">
    <property type="protein sequence ID" value="SCM58263.1"/>
    <property type="molecule type" value="Genomic_DNA"/>
</dbReference>
<keyword evidence="5" id="KW-0249">Electron transport</keyword>
<evidence type="ECO:0000256" key="4">
    <source>
        <dbReference type="ARBA" id="ARBA00022723"/>
    </source>
</evidence>
<organism evidence="10 11">
    <name type="scientific">Petrimonas mucosa</name>
    <dbReference type="NCBI Taxonomy" id="1642646"/>
    <lineage>
        <taxon>Bacteria</taxon>
        <taxon>Pseudomonadati</taxon>
        <taxon>Bacteroidota</taxon>
        <taxon>Bacteroidia</taxon>
        <taxon>Bacteroidales</taxon>
        <taxon>Dysgonomonadaceae</taxon>
        <taxon>Petrimonas</taxon>
    </lineage>
</organism>
<accession>A0A1G4G7N5</accession>
<keyword evidence="3" id="KW-0349">Heme</keyword>
<dbReference type="InterPro" id="IPR016187">
    <property type="entry name" value="CTDL_fold"/>
</dbReference>
<dbReference type="PANTHER" id="PTHR23150:SF19">
    <property type="entry name" value="FORMYLGLYCINE-GENERATING ENZYME"/>
    <property type="match status" value="1"/>
</dbReference>
<dbReference type="GO" id="GO:0046872">
    <property type="term" value="F:metal ion binding"/>
    <property type="evidence" value="ECO:0007669"/>
    <property type="project" value="UniProtKB-KW"/>
</dbReference>